<evidence type="ECO:0000313" key="3">
    <source>
        <dbReference type="Proteomes" id="UP001442494"/>
    </source>
</evidence>
<keyword evidence="3" id="KW-1185">Reference proteome</keyword>
<dbReference type="Proteomes" id="UP001442494">
    <property type="component" value="Unassembled WGS sequence"/>
</dbReference>
<evidence type="ECO:0000313" key="2">
    <source>
        <dbReference type="EMBL" id="MEP0866875.1"/>
    </source>
</evidence>
<protein>
    <submittedName>
        <fullName evidence="2">Uncharacterized protein</fullName>
    </submittedName>
</protein>
<dbReference type="EMBL" id="JAMPKK010000053">
    <property type="protein sequence ID" value="MEP0866875.1"/>
    <property type="molecule type" value="Genomic_DNA"/>
</dbReference>
<comment type="caution">
    <text evidence="2">The sequence shown here is derived from an EMBL/GenBank/DDBJ whole genome shotgun (WGS) entry which is preliminary data.</text>
</comment>
<sequence length="76" mass="9096">MLLKFRQGKTEEAKKANTEGKSSFPSVLVIFSKLIVTARAQVRLWRWHRKKVNREKRGYPERRSRNILNNSDRVHF</sequence>
<feature type="compositionally biased region" description="Polar residues" evidence="1">
    <location>
        <begin position="66"/>
        <end position="76"/>
    </location>
</feature>
<name>A0ABV0JTU1_9CYAN</name>
<reference evidence="2 3" key="1">
    <citation type="submission" date="2022-04" db="EMBL/GenBank/DDBJ databases">
        <title>Positive selection, recombination, and allopatry shape intraspecific diversity of widespread and dominant cyanobacteria.</title>
        <authorList>
            <person name="Wei J."/>
            <person name="Shu W."/>
            <person name="Hu C."/>
        </authorList>
    </citation>
    <scope>NUCLEOTIDE SEQUENCE [LARGE SCALE GENOMIC DNA]</scope>
    <source>
        <strain evidence="2 3">GB2-A5</strain>
    </source>
</reference>
<organism evidence="2 3">
    <name type="scientific">Funiculus sociatus GB2-A5</name>
    <dbReference type="NCBI Taxonomy" id="2933946"/>
    <lineage>
        <taxon>Bacteria</taxon>
        <taxon>Bacillati</taxon>
        <taxon>Cyanobacteriota</taxon>
        <taxon>Cyanophyceae</taxon>
        <taxon>Coleofasciculales</taxon>
        <taxon>Coleofasciculaceae</taxon>
        <taxon>Funiculus</taxon>
    </lineage>
</organism>
<evidence type="ECO:0000256" key="1">
    <source>
        <dbReference type="SAM" id="MobiDB-lite"/>
    </source>
</evidence>
<accession>A0ABV0JTU1</accession>
<gene>
    <name evidence="2" type="ORF">NDI37_20700</name>
</gene>
<feature type="region of interest" description="Disordered" evidence="1">
    <location>
        <begin position="56"/>
        <end position="76"/>
    </location>
</feature>
<proteinExistence type="predicted"/>